<feature type="transmembrane region" description="Helical" evidence="2">
    <location>
        <begin position="294"/>
        <end position="315"/>
    </location>
</feature>
<evidence type="ECO:0000313" key="4">
    <source>
        <dbReference type="Proteomes" id="UP001220324"/>
    </source>
</evidence>
<sequence>MGRIHKDDRPDAASSHSLHSIEDDLPPPYTDEPDFIPPASTSNSAPGVAPLPLHLRLVDSAYILPDSNIKADDKRAISIAPTLSRNSDELFYAIRRQMKLPPRPLLWIKGSHTESNNDKKQKGSNSVTDFEFKLDLAETMLSGWEADTRGPWKWTEEEVLNDEDYKPAFRGGRIKSRTYKAPCCPRPRGEDSDALLASDAGLGADGSDEQPATSNEANLKLWCERFCNDPSPVKSFTLHRQISGFDWKAMRNVLASHIRSLNYLGSVDFSFTIAQQSVTIYSPHWINRLRANRYIWWIFVILQLWIITWPIIWFLEKRYELVHTRWHSSISLDPHSGLVKDYARGRDEATLGEFWGPAVKRMAWSQRCGQGNTLTRMDAERVQGLDTDQLLGIQRGDSEAERERRERVNRGDAGFVDHMVGLVRGVGEVGQSWRLTAGWGANS</sequence>
<protein>
    <submittedName>
        <fullName evidence="3">Uncharacterized protein</fullName>
    </submittedName>
</protein>
<keyword evidence="2" id="KW-0812">Transmembrane</keyword>
<evidence type="ECO:0000256" key="1">
    <source>
        <dbReference type="SAM" id="MobiDB-lite"/>
    </source>
</evidence>
<evidence type="ECO:0000256" key="2">
    <source>
        <dbReference type="SAM" id="Phobius"/>
    </source>
</evidence>
<organism evidence="3 4">
    <name type="scientific">Penicillium frequentans</name>
    <dbReference type="NCBI Taxonomy" id="3151616"/>
    <lineage>
        <taxon>Eukaryota</taxon>
        <taxon>Fungi</taxon>
        <taxon>Dikarya</taxon>
        <taxon>Ascomycota</taxon>
        <taxon>Pezizomycotina</taxon>
        <taxon>Eurotiomycetes</taxon>
        <taxon>Eurotiomycetidae</taxon>
        <taxon>Eurotiales</taxon>
        <taxon>Aspergillaceae</taxon>
        <taxon>Penicillium</taxon>
    </lineage>
</organism>
<reference evidence="3 4" key="1">
    <citation type="journal article" date="2023" name="IMA Fungus">
        <title>Comparative genomic study of the Penicillium genus elucidates a diverse pangenome and 15 lateral gene transfer events.</title>
        <authorList>
            <person name="Petersen C."/>
            <person name="Sorensen T."/>
            <person name="Nielsen M.R."/>
            <person name="Sondergaard T.E."/>
            <person name="Sorensen J.L."/>
            <person name="Fitzpatrick D.A."/>
            <person name="Frisvad J.C."/>
            <person name="Nielsen K.L."/>
        </authorList>
    </citation>
    <scope>NUCLEOTIDE SEQUENCE [LARGE SCALE GENOMIC DNA]</scope>
    <source>
        <strain evidence="3 4">IBT 35679</strain>
    </source>
</reference>
<keyword evidence="2" id="KW-0472">Membrane</keyword>
<keyword evidence="4" id="KW-1185">Reference proteome</keyword>
<feature type="region of interest" description="Disordered" evidence="1">
    <location>
        <begin position="1"/>
        <end position="43"/>
    </location>
</feature>
<proteinExistence type="predicted"/>
<dbReference type="PANTHER" id="PTHR37848">
    <property type="entry name" value="EXPRESSED PROTEIN"/>
    <property type="match status" value="1"/>
</dbReference>
<dbReference type="EMBL" id="JAQIZZ010000003">
    <property type="protein sequence ID" value="KAJ5546968.1"/>
    <property type="molecule type" value="Genomic_DNA"/>
</dbReference>
<accession>A0AAD6D394</accession>
<keyword evidence="2" id="KW-1133">Transmembrane helix</keyword>
<comment type="caution">
    <text evidence="3">The sequence shown here is derived from an EMBL/GenBank/DDBJ whole genome shotgun (WGS) entry which is preliminary data.</text>
</comment>
<dbReference type="AlphaFoldDB" id="A0AAD6D394"/>
<dbReference type="PANTHER" id="PTHR37848:SF1">
    <property type="entry name" value="SUN DOMAIN-CONTAINING PROTEIN"/>
    <property type="match status" value="1"/>
</dbReference>
<gene>
    <name evidence="3" type="ORF">N7494_004553</name>
</gene>
<name>A0AAD6D394_9EURO</name>
<evidence type="ECO:0000313" key="3">
    <source>
        <dbReference type="EMBL" id="KAJ5546968.1"/>
    </source>
</evidence>
<dbReference type="Proteomes" id="UP001220324">
    <property type="component" value="Unassembled WGS sequence"/>
</dbReference>
<feature type="compositionally biased region" description="Basic and acidic residues" evidence="1">
    <location>
        <begin position="1"/>
        <end position="11"/>
    </location>
</feature>